<dbReference type="Proteomes" id="UP000318010">
    <property type="component" value="Unassembled WGS sequence"/>
</dbReference>
<evidence type="ECO:0000313" key="1">
    <source>
        <dbReference type="EMBL" id="TWR27133.1"/>
    </source>
</evidence>
<gene>
    <name evidence="1" type="ORF">FPZ42_08860</name>
</gene>
<evidence type="ECO:0000313" key="2">
    <source>
        <dbReference type="Proteomes" id="UP000318010"/>
    </source>
</evidence>
<reference evidence="1 2" key="1">
    <citation type="submission" date="2019-07" db="EMBL/GenBank/DDBJ databases">
        <authorList>
            <person name="Kim J."/>
        </authorList>
    </citation>
    <scope>NUCLEOTIDE SEQUENCE [LARGE SCALE GENOMIC DNA]</scope>
    <source>
        <strain evidence="1 2">MJ1a</strain>
    </source>
</reference>
<accession>A0A563U742</accession>
<name>A0A563U742_9SPHI</name>
<keyword evidence="2" id="KW-1185">Reference proteome</keyword>
<protein>
    <submittedName>
        <fullName evidence="1">Uncharacterized protein</fullName>
    </submittedName>
</protein>
<proteinExistence type="predicted"/>
<dbReference type="EMBL" id="VOEI01000002">
    <property type="protein sequence ID" value="TWR27133.1"/>
    <property type="molecule type" value="Genomic_DNA"/>
</dbReference>
<dbReference type="OrthoDB" id="797648at2"/>
<dbReference type="AlphaFoldDB" id="A0A563U742"/>
<dbReference type="RefSeq" id="WP_146270450.1">
    <property type="nucleotide sequence ID" value="NZ_VOEI01000002.1"/>
</dbReference>
<comment type="caution">
    <text evidence="1">The sequence shown here is derived from an EMBL/GenBank/DDBJ whole genome shotgun (WGS) entry which is preliminary data.</text>
</comment>
<sequence>MKAFTLPYSNSVPFQVKEQTADQFRTDRTDAKLKQQLTPAQYVIGVLSEGLKQNLLGADIDMEFLTLTVRSYASESVKAVRRFISKTGKHQPNLYLTSQHK</sequence>
<organism evidence="1 2">
    <name type="scientific">Mucilaginibacter achroorhodeus</name>
    <dbReference type="NCBI Taxonomy" id="2599294"/>
    <lineage>
        <taxon>Bacteria</taxon>
        <taxon>Pseudomonadati</taxon>
        <taxon>Bacteroidota</taxon>
        <taxon>Sphingobacteriia</taxon>
        <taxon>Sphingobacteriales</taxon>
        <taxon>Sphingobacteriaceae</taxon>
        <taxon>Mucilaginibacter</taxon>
    </lineage>
</organism>